<accession>A0A8S5RPM5</accession>
<feature type="region of interest" description="Disordered" evidence="1">
    <location>
        <begin position="41"/>
        <end position="84"/>
    </location>
</feature>
<organism evidence="2">
    <name type="scientific">virus sp. ctoYX9</name>
    <dbReference type="NCBI Taxonomy" id="2825822"/>
    <lineage>
        <taxon>Viruses</taxon>
    </lineage>
</organism>
<reference evidence="2" key="1">
    <citation type="journal article" date="2021" name="Proc. Natl. Acad. Sci. U.S.A.">
        <title>A Catalog of Tens of Thousands of Viruses from Human Metagenomes Reveals Hidden Associations with Chronic Diseases.</title>
        <authorList>
            <person name="Tisza M.J."/>
            <person name="Buck C.B."/>
        </authorList>
    </citation>
    <scope>NUCLEOTIDE SEQUENCE</scope>
    <source>
        <strain evidence="2">CtoYX9</strain>
    </source>
</reference>
<proteinExistence type="predicted"/>
<dbReference type="EMBL" id="BK059131">
    <property type="protein sequence ID" value="DAE32972.1"/>
    <property type="molecule type" value="Genomic_DNA"/>
</dbReference>
<name>A0A8S5RPM5_9VIRU</name>
<feature type="compositionally biased region" description="Basic residues" evidence="1">
    <location>
        <begin position="66"/>
        <end position="75"/>
    </location>
</feature>
<protein>
    <submittedName>
        <fullName evidence="2">Uncharacterized protein</fullName>
    </submittedName>
</protein>
<sequence>MHGLDRHYATEVDDFSYTKRGIMQRFNKWWKKNATIIWQASETPTEPPQSPETPQTVDCATDTPKPRKTARKRPNRAIGSAQHHQYSALGAKGYSLLNDASVTMAAMNVRRDTLRDTLHSVTYVPRECSTANTPPYW</sequence>
<evidence type="ECO:0000256" key="1">
    <source>
        <dbReference type="SAM" id="MobiDB-lite"/>
    </source>
</evidence>
<evidence type="ECO:0000313" key="2">
    <source>
        <dbReference type="EMBL" id="DAE32972.1"/>
    </source>
</evidence>